<evidence type="ECO:0000259" key="9">
    <source>
        <dbReference type="Pfam" id="PF13231"/>
    </source>
</evidence>
<evidence type="ECO:0000256" key="4">
    <source>
        <dbReference type="ARBA" id="ARBA00022679"/>
    </source>
</evidence>
<gene>
    <name evidence="10" type="ORF">Lche_1171</name>
    <name evidence="11" type="ORF">NCTC11976_01822</name>
</gene>
<comment type="subcellular location">
    <subcellularLocation>
        <location evidence="1">Cell membrane</location>
        <topology evidence="1">Multi-pass membrane protein</topology>
    </subcellularLocation>
</comment>
<dbReference type="PANTHER" id="PTHR33908:SF11">
    <property type="entry name" value="MEMBRANE PROTEIN"/>
    <property type="match status" value="1"/>
</dbReference>
<evidence type="ECO:0000313" key="11">
    <source>
        <dbReference type="EMBL" id="VEB36660.1"/>
    </source>
</evidence>
<dbReference type="Pfam" id="PF13231">
    <property type="entry name" value="PMT_2"/>
    <property type="match status" value="1"/>
</dbReference>
<dbReference type="GO" id="GO:0016763">
    <property type="term" value="F:pentosyltransferase activity"/>
    <property type="evidence" value="ECO:0007669"/>
    <property type="project" value="TreeGrafter"/>
</dbReference>
<feature type="transmembrane region" description="Helical" evidence="8">
    <location>
        <begin position="98"/>
        <end position="121"/>
    </location>
</feature>
<dbReference type="EMBL" id="LR134173">
    <property type="protein sequence ID" value="VEB36660.1"/>
    <property type="molecule type" value="Genomic_DNA"/>
</dbReference>
<keyword evidence="3" id="KW-0328">Glycosyltransferase</keyword>
<evidence type="ECO:0000313" key="10">
    <source>
        <dbReference type="EMBL" id="KTC79151.1"/>
    </source>
</evidence>
<keyword evidence="2" id="KW-1003">Cell membrane</keyword>
<dbReference type="AlphaFoldDB" id="A0A0W0S6J8"/>
<feature type="domain" description="Glycosyltransferase RgtA/B/C/D-like" evidence="9">
    <location>
        <begin position="47"/>
        <end position="207"/>
    </location>
</feature>
<evidence type="ECO:0000256" key="3">
    <source>
        <dbReference type="ARBA" id="ARBA00022676"/>
    </source>
</evidence>
<dbReference type="Proteomes" id="UP000277577">
    <property type="component" value="Chromosome"/>
</dbReference>
<proteinExistence type="predicted"/>
<dbReference type="EMBL" id="LNXW01000013">
    <property type="protein sequence ID" value="KTC79151.1"/>
    <property type="molecule type" value="Genomic_DNA"/>
</dbReference>
<dbReference type="RefSeq" id="WP_028382044.1">
    <property type="nucleotide sequence ID" value="NZ_CAAAIT010000002.1"/>
</dbReference>
<evidence type="ECO:0000256" key="6">
    <source>
        <dbReference type="ARBA" id="ARBA00022989"/>
    </source>
</evidence>
<name>A0A0W0S6J8_9GAMM</name>
<sequence>MWNEKATKPFLIIYIGFLFLATFFIVPTITSFYYYAWGKHLAWSYFDGPPMIAYFFHISQAMFGNTFFSINIVGFLCLIGGAYYIYRTGCLLHDQRTGLISALIWVALPTTTESIFVRVLYDAPLNLFTVLSFYYFARYISRKRILDLYLCALFIGAMILSKYTAVVSVIGLLLYVVFSQQRQLFKSMHFYLASLIIILMVSPVIYWNINHNWISITYLLNFHSQTQTNTTIVHCLFELIGALVLNYSVFLVLAALGWFKYQKSKNTSKNAILELSYAVLLAGLGFWITATLLGGDARVVYLTPLGMNLALITGYLITQYNYQRFFMIVYPFFLSLSIIMIVINSWPIAYYLKKGRAYTVLNKAIHSLEMIKKEQPIVTGYYTNAAALNFFMPNEPVYAIPCGDINQYQYWGEAFLNSLSRGRINKITYIDFRETKQCAERFFNQCQSIAALSHHKIIPVIHKQTKPIHLFVYECSSPRTQISNG</sequence>
<evidence type="ECO:0000313" key="13">
    <source>
        <dbReference type="Proteomes" id="UP000277577"/>
    </source>
</evidence>
<keyword evidence="7 8" id="KW-0472">Membrane</keyword>
<reference evidence="10 12" key="1">
    <citation type="submission" date="2015-11" db="EMBL/GenBank/DDBJ databases">
        <title>Genomic analysis of 38 Legionella species identifies large and diverse effector repertoires.</title>
        <authorList>
            <person name="Burstein D."/>
            <person name="Amaro F."/>
            <person name="Zusman T."/>
            <person name="Lifshitz Z."/>
            <person name="Cohen O."/>
            <person name="Gilbert J.A."/>
            <person name="Pupko T."/>
            <person name="Shuman H.A."/>
            <person name="Segal G."/>
        </authorList>
    </citation>
    <scope>NUCLEOTIDE SEQUENCE [LARGE SCALE GENOMIC DNA]</scope>
    <source>
        <strain evidence="10 12">ORW</strain>
    </source>
</reference>
<dbReference type="STRING" id="28084.Lche_1171"/>
<dbReference type="GO" id="GO:0005886">
    <property type="term" value="C:plasma membrane"/>
    <property type="evidence" value="ECO:0007669"/>
    <property type="project" value="UniProtKB-SubCell"/>
</dbReference>
<feature type="transmembrane region" description="Helical" evidence="8">
    <location>
        <begin position="190"/>
        <end position="209"/>
    </location>
</feature>
<keyword evidence="13" id="KW-1185">Reference proteome</keyword>
<protein>
    <submittedName>
        <fullName evidence="10">Dolichol monophosphate mannose synthase</fullName>
    </submittedName>
</protein>
<feature type="transmembrane region" description="Helical" evidence="8">
    <location>
        <begin position="299"/>
        <end position="318"/>
    </location>
</feature>
<evidence type="ECO:0000313" key="12">
    <source>
        <dbReference type="Proteomes" id="UP000054921"/>
    </source>
</evidence>
<dbReference type="PANTHER" id="PTHR33908">
    <property type="entry name" value="MANNOSYLTRANSFERASE YKCB-RELATED"/>
    <property type="match status" value="1"/>
</dbReference>
<feature type="transmembrane region" description="Helical" evidence="8">
    <location>
        <begin position="239"/>
        <end position="259"/>
    </location>
</feature>
<feature type="transmembrane region" description="Helical" evidence="8">
    <location>
        <begin position="325"/>
        <end position="346"/>
    </location>
</feature>
<reference evidence="11 13" key="2">
    <citation type="submission" date="2018-12" db="EMBL/GenBank/DDBJ databases">
        <authorList>
            <consortium name="Pathogen Informatics"/>
        </authorList>
    </citation>
    <scope>NUCLEOTIDE SEQUENCE [LARGE SCALE GENOMIC DNA]</scope>
    <source>
        <strain evidence="11 13">NCTC11976</strain>
    </source>
</reference>
<dbReference type="Proteomes" id="UP000054921">
    <property type="component" value="Unassembled WGS sequence"/>
</dbReference>
<evidence type="ECO:0000256" key="2">
    <source>
        <dbReference type="ARBA" id="ARBA00022475"/>
    </source>
</evidence>
<evidence type="ECO:0000256" key="1">
    <source>
        <dbReference type="ARBA" id="ARBA00004651"/>
    </source>
</evidence>
<evidence type="ECO:0000256" key="8">
    <source>
        <dbReference type="SAM" id="Phobius"/>
    </source>
</evidence>
<dbReference type="InterPro" id="IPR038731">
    <property type="entry name" value="RgtA/B/C-like"/>
</dbReference>
<organism evidence="10 12">
    <name type="scientific">Legionella cherrii</name>
    <dbReference type="NCBI Taxonomy" id="28084"/>
    <lineage>
        <taxon>Bacteria</taxon>
        <taxon>Pseudomonadati</taxon>
        <taxon>Pseudomonadota</taxon>
        <taxon>Gammaproteobacteria</taxon>
        <taxon>Legionellales</taxon>
        <taxon>Legionellaceae</taxon>
        <taxon>Legionella</taxon>
    </lineage>
</organism>
<feature type="transmembrane region" description="Helical" evidence="8">
    <location>
        <begin position="12"/>
        <end position="34"/>
    </location>
</feature>
<evidence type="ECO:0000256" key="7">
    <source>
        <dbReference type="ARBA" id="ARBA00023136"/>
    </source>
</evidence>
<keyword evidence="5 8" id="KW-0812">Transmembrane</keyword>
<dbReference type="OrthoDB" id="108054at2"/>
<dbReference type="PATRIC" id="fig|28084.5.peg.1275"/>
<feature type="transmembrane region" description="Helical" evidence="8">
    <location>
        <begin position="271"/>
        <end position="293"/>
    </location>
</feature>
<feature type="transmembrane region" description="Helical" evidence="8">
    <location>
        <begin position="54"/>
        <end position="86"/>
    </location>
</feature>
<keyword evidence="6 8" id="KW-1133">Transmembrane helix</keyword>
<keyword evidence="4" id="KW-0808">Transferase</keyword>
<evidence type="ECO:0000256" key="5">
    <source>
        <dbReference type="ARBA" id="ARBA00022692"/>
    </source>
</evidence>
<accession>A0A0W0S6J8</accession>
<dbReference type="GO" id="GO:0009103">
    <property type="term" value="P:lipopolysaccharide biosynthetic process"/>
    <property type="evidence" value="ECO:0007669"/>
    <property type="project" value="UniProtKB-ARBA"/>
</dbReference>
<dbReference type="InterPro" id="IPR050297">
    <property type="entry name" value="LipidA_mod_glycosyltrf_83"/>
</dbReference>
<feature type="transmembrane region" description="Helical" evidence="8">
    <location>
        <begin position="152"/>
        <end position="178"/>
    </location>
</feature>